<dbReference type="RefSeq" id="XP_009840460.1">
    <property type="nucleotide sequence ID" value="XM_009842158.1"/>
</dbReference>
<dbReference type="Pfam" id="PF00632">
    <property type="entry name" value="HECT"/>
    <property type="match status" value="1"/>
</dbReference>
<dbReference type="Gene3D" id="3.50.4.10">
    <property type="entry name" value="Hepatocyte Growth Factor"/>
    <property type="match status" value="2"/>
</dbReference>
<dbReference type="EC" id="2.3.2.26" evidence="3"/>
<dbReference type="SMART" id="SM00119">
    <property type="entry name" value="HECTc"/>
    <property type="match status" value="1"/>
</dbReference>
<feature type="signal peptide" evidence="7">
    <location>
        <begin position="1"/>
        <end position="22"/>
    </location>
</feature>
<reference evidence="9" key="1">
    <citation type="submission" date="2013-12" db="EMBL/GenBank/DDBJ databases">
        <title>The Genome Sequence of Aphanomyces astaci APO3.</title>
        <authorList>
            <consortium name="The Broad Institute Genomics Platform"/>
            <person name="Russ C."/>
            <person name="Tyler B."/>
            <person name="van West P."/>
            <person name="Dieguez-Uribeondo J."/>
            <person name="Young S.K."/>
            <person name="Zeng Q."/>
            <person name="Gargeya S."/>
            <person name="Fitzgerald M."/>
            <person name="Abouelleil A."/>
            <person name="Alvarado L."/>
            <person name="Chapman S.B."/>
            <person name="Gainer-Dewar J."/>
            <person name="Goldberg J."/>
            <person name="Griggs A."/>
            <person name="Gujja S."/>
            <person name="Hansen M."/>
            <person name="Howarth C."/>
            <person name="Imamovic A."/>
            <person name="Ireland A."/>
            <person name="Larimer J."/>
            <person name="McCowan C."/>
            <person name="Murphy C."/>
            <person name="Pearson M."/>
            <person name="Poon T.W."/>
            <person name="Priest M."/>
            <person name="Roberts A."/>
            <person name="Saif S."/>
            <person name="Shea T."/>
            <person name="Sykes S."/>
            <person name="Wortman J."/>
            <person name="Nusbaum C."/>
            <person name="Birren B."/>
        </authorList>
    </citation>
    <scope>NUCLEOTIDE SEQUENCE [LARGE SCALE GENOMIC DNA]</scope>
    <source>
        <strain evidence="9">APO3</strain>
    </source>
</reference>
<comment type="catalytic activity">
    <reaction evidence="1">
        <text>S-ubiquitinyl-[E2 ubiquitin-conjugating enzyme]-L-cysteine + [acceptor protein]-L-lysine = [E2 ubiquitin-conjugating enzyme]-L-cysteine + N(6)-ubiquitinyl-[acceptor protein]-L-lysine.</text>
        <dbReference type="EC" id="2.3.2.26"/>
    </reaction>
</comment>
<dbReference type="STRING" id="112090.W4FRB0"/>
<sequence>MKPWKAAILTLVAVVLAAVAQGDQCSAIEEDIDYYGNDIRSTNQFRADDCCNDCSLTPNCVMFVWSNGTCWLKYSLQGTRSRSFGKRAGFVHRATQCSVIMENKDYIGGSWYDLAKTLQSRAEACCSDCAATYGCAAWVWYNDTVWTKNGVTGSGTCYLKSKGYVHDNSTMSRPGRRAAEYRNYVPTLGPPPSSSYDSSSSYSSSSNSTINAILIVVGAIGVFAGCAILCIKVCSEVSANYPNAPLTTDTPRQLQPEYQNLGRRRQDIDNKSEHLWRCGICWFDSPSDKGACMLCESDRGTSFESPSDLNAVQHSAWARNQWVRTFDHVDDVAMWKQRPTHATTCADYFFVIASSNLVTDNDDDACHCLTWQPLTRETSAAATLSGETLLSSWFLNDADDTGVPSVVPFQEKFATSLIHWTHTVTSVTKIKIHRDTVWPESVAALVEIRAASKTKVVFLGEEGVDAGGVQREWYSLLSQAFLDNGLFIEHDNRSLGLNPQYDADPMHFVVLGRFLGRAIIDGQVLPFSLTVPLFKTLLGYPVSIEDIRYIDQTTYTSLVYVRDTADVGALALDFTWTLPDGTSVELMQGGSDVAVTEANQAEYVAALVRFWLLDAVQGPLALVVRGFYDVLSPDVMFRFDYKELELILCGTSEINIVEWQFETVATPDLTASPALGWFWDVVERDMQPHDRAKLLQFTTGSSRVPLQGFRALTGNDGQLCPFNLKGVPYTKGALPKVHTCFNRIVLPLYPSRYLMHEALFVLVNMEVKEFTMK</sequence>
<keyword evidence="4" id="KW-0808">Transferase</keyword>
<evidence type="ECO:0000259" key="8">
    <source>
        <dbReference type="PROSITE" id="PS50237"/>
    </source>
</evidence>
<feature type="active site" description="Glycyl thioester intermediate" evidence="6">
    <location>
        <position position="740"/>
    </location>
</feature>
<comment type="pathway">
    <text evidence="2">Protein modification; protein ubiquitination.</text>
</comment>
<name>W4FRB0_APHAT</name>
<dbReference type="GO" id="GO:0061630">
    <property type="term" value="F:ubiquitin protein ligase activity"/>
    <property type="evidence" value="ECO:0007669"/>
    <property type="project" value="UniProtKB-EC"/>
</dbReference>
<dbReference type="PANTHER" id="PTHR11254">
    <property type="entry name" value="HECT DOMAIN UBIQUITIN-PROTEIN LIGASE"/>
    <property type="match status" value="1"/>
</dbReference>
<dbReference type="InterPro" id="IPR050409">
    <property type="entry name" value="E3_ubiq-protein_ligase"/>
</dbReference>
<proteinExistence type="predicted"/>
<evidence type="ECO:0000256" key="4">
    <source>
        <dbReference type="ARBA" id="ARBA00022679"/>
    </source>
</evidence>
<evidence type="ECO:0000256" key="2">
    <source>
        <dbReference type="ARBA" id="ARBA00004906"/>
    </source>
</evidence>
<dbReference type="GO" id="GO:0006511">
    <property type="term" value="P:ubiquitin-dependent protein catabolic process"/>
    <property type="evidence" value="ECO:0007669"/>
    <property type="project" value="TreeGrafter"/>
</dbReference>
<feature type="domain" description="HECT" evidence="8">
    <location>
        <begin position="448"/>
        <end position="773"/>
    </location>
</feature>
<dbReference type="FunFam" id="3.30.2410.10:FF:000009">
    <property type="entry name" value="Probable E3 ubiquitin-protein ligase HECTD2"/>
    <property type="match status" value="1"/>
</dbReference>
<dbReference type="SUPFAM" id="SSF56204">
    <property type="entry name" value="Hect, E3 ligase catalytic domain"/>
    <property type="match status" value="1"/>
</dbReference>
<evidence type="ECO:0000256" key="3">
    <source>
        <dbReference type="ARBA" id="ARBA00012485"/>
    </source>
</evidence>
<dbReference type="VEuPathDB" id="FungiDB:H257_14378"/>
<evidence type="ECO:0000256" key="5">
    <source>
        <dbReference type="ARBA" id="ARBA00022786"/>
    </source>
</evidence>
<dbReference type="EMBL" id="KI913170">
    <property type="protein sequence ID" value="ETV70017.1"/>
    <property type="molecule type" value="Genomic_DNA"/>
</dbReference>
<dbReference type="Gene3D" id="3.30.2160.10">
    <property type="entry name" value="Hect, E3 ligase catalytic domain"/>
    <property type="match status" value="1"/>
</dbReference>
<evidence type="ECO:0000256" key="6">
    <source>
        <dbReference type="PROSITE-ProRule" id="PRU00104"/>
    </source>
</evidence>
<keyword evidence="5 6" id="KW-0833">Ubl conjugation pathway</keyword>
<dbReference type="Gene3D" id="3.90.1750.10">
    <property type="entry name" value="Hect, E3 ligase catalytic domains"/>
    <property type="match status" value="1"/>
</dbReference>
<gene>
    <name evidence="9" type="ORF">H257_14378</name>
</gene>
<dbReference type="GO" id="GO:0016567">
    <property type="term" value="P:protein ubiquitination"/>
    <property type="evidence" value="ECO:0007669"/>
    <property type="project" value="TreeGrafter"/>
</dbReference>
<accession>W4FRB0</accession>
<dbReference type="InterPro" id="IPR003609">
    <property type="entry name" value="Pan_app"/>
</dbReference>
<organism evidence="9">
    <name type="scientific">Aphanomyces astaci</name>
    <name type="common">Crayfish plague agent</name>
    <dbReference type="NCBI Taxonomy" id="112090"/>
    <lineage>
        <taxon>Eukaryota</taxon>
        <taxon>Sar</taxon>
        <taxon>Stramenopiles</taxon>
        <taxon>Oomycota</taxon>
        <taxon>Saprolegniomycetes</taxon>
        <taxon>Saprolegniales</taxon>
        <taxon>Verrucalvaceae</taxon>
        <taxon>Aphanomyces</taxon>
    </lineage>
</organism>
<dbReference type="InterPro" id="IPR000569">
    <property type="entry name" value="HECT_dom"/>
</dbReference>
<dbReference type="PROSITE" id="PS50237">
    <property type="entry name" value="HECT"/>
    <property type="match status" value="1"/>
</dbReference>
<dbReference type="PANTHER" id="PTHR11254:SF440">
    <property type="entry name" value="E3 UBIQUITIN-PROTEIN LIGASE NEDD-4"/>
    <property type="match status" value="1"/>
</dbReference>
<dbReference type="Pfam" id="PF14295">
    <property type="entry name" value="PAN_4"/>
    <property type="match status" value="2"/>
</dbReference>
<feature type="chain" id="PRO_5004841858" description="HECT-type E3 ubiquitin transferase" evidence="7">
    <location>
        <begin position="23"/>
        <end position="773"/>
    </location>
</feature>
<evidence type="ECO:0000256" key="1">
    <source>
        <dbReference type="ARBA" id="ARBA00000885"/>
    </source>
</evidence>
<protein>
    <recommendedName>
        <fullName evidence="3">HECT-type E3 ubiquitin transferase</fullName>
        <ecNumber evidence="3">2.3.2.26</ecNumber>
    </recommendedName>
</protein>
<dbReference type="InterPro" id="IPR035983">
    <property type="entry name" value="Hect_E3_ubiquitin_ligase"/>
</dbReference>
<dbReference type="GO" id="GO:0005737">
    <property type="term" value="C:cytoplasm"/>
    <property type="evidence" value="ECO:0007669"/>
    <property type="project" value="TreeGrafter"/>
</dbReference>
<evidence type="ECO:0000313" key="9">
    <source>
        <dbReference type="EMBL" id="ETV70017.1"/>
    </source>
</evidence>
<dbReference type="OrthoDB" id="8068875at2759"/>
<evidence type="ECO:0000256" key="7">
    <source>
        <dbReference type="SAM" id="SignalP"/>
    </source>
</evidence>
<keyword evidence="7" id="KW-0732">Signal</keyword>
<dbReference type="Gene3D" id="3.30.2410.10">
    <property type="entry name" value="Hect, E3 ligase catalytic domain"/>
    <property type="match status" value="1"/>
</dbReference>
<dbReference type="AlphaFoldDB" id="W4FRB0"/>
<dbReference type="GeneID" id="20816374"/>